<dbReference type="EMBL" id="JACCFO010000001">
    <property type="protein sequence ID" value="NYI94040.1"/>
    <property type="molecule type" value="Genomic_DNA"/>
</dbReference>
<feature type="domain" description="DUF397" evidence="1">
    <location>
        <begin position="4"/>
        <end position="55"/>
    </location>
</feature>
<evidence type="ECO:0000259" key="1">
    <source>
        <dbReference type="Pfam" id="PF04149"/>
    </source>
</evidence>
<proteinExistence type="predicted"/>
<dbReference type="RefSeq" id="WP_179765769.1">
    <property type="nucleotide sequence ID" value="NZ_JACCFO010000001.1"/>
</dbReference>
<gene>
    <name evidence="2" type="ORF">HNR12_000317</name>
</gene>
<name>A0A853BG90_9ACTN</name>
<dbReference type="AlphaFoldDB" id="A0A853BG90"/>
<comment type="caution">
    <text evidence="2">The sequence shown here is derived from an EMBL/GenBank/DDBJ whole genome shotgun (WGS) entry which is preliminary data.</text>
</comment>
<protein>
    <recommendedName>
        <fullName evidence="1">DUF397 domain-containing protein</fullName>
    </recommendedName>
</protein>
<evidence type="ECO:0000313" key="2">
    <source>
        <dbReference type="EMBL" id="NYI94040.1"/>
    </source>
</evidence>
<dbReference type="Proteomes" id="UP000575985">
    <property type="component" value="Unassembled WGS sequence"/>
</dbReference>
<organism evidence="2 3">
    <name type="scientific">Streptomonospora nanhaiensis</name>
    <dbReference type="NCBI Taxonomy" id="1323731"/>
    <lineage>
        <taxon>Bacteria</taxon>
        <taxon>Bacillati</taxon>
        <taxon>Actinomycetota</taxon>
        <taxon>Actinomycetes</taxon>
        <taxon>Streptosporangiales</taxon>
        <taxon>Nocardiopsidaceae</taxon>
        <taxon>Streptomonospora</taxon>
    </lineage>
</organism>
<accession>A0A853BG90</accession>
<dbReference type="InterPro" id="IPR007278">
    <property type="entry name" value="DUF397"/>
</dbReference>
<dbReference type="Pfam" id="PF04149">
    <property type="entry name" value="DUF397"/>
    <property type="match status" value="1"/>
</dbReference>
<reference evidence="2 3" key="1">
    <citation type="submission" date="2020-07" db="EMBL/GenBank/DDBJ databases">
        <title>Sequencing the genomes of 1000 actinobacteria strains.</title>
        <authorList>
            <person name="Klenk H.-P."/>
        </authorList>
    </citation>
    <scope>NUCLEOTIDE SEQUENCE [LARGE SCALE GENOMIC DNA]</scope>
    <source>
        <strain evidence="2 3">DSM 45927</strain>
    </source>
</reference>
<evidence type="ECO:0000313" key="3">
    <source>
        <dbReference type="Proteomes" id="UP000575985"/>
    </source>
</evidence>
<sequence>MDSQWRKSTYSGPRGDCLEARVGDNGTALVRDTRNREAGFLAFPAAEWAAFLADADRL</sequence>
<keyword evidence="3" id="KW-1185">Reference proteome</keyword>